<dbReference type="Proteomes" id="UP000199412">
    <property type="component" value="Unassembled WGS sequence"/>
</dbReference>
<organism evidence="5 6">
    <name type="scientific">Rhodospira trueperi</name>
    <dbReference type="NCBI Taxonomy" id="69960"/>
    <lineage>
        <taxon>Bacteria</taxon>
        <taxon>Pseudomonadati</taxon>
        <taxon>Pseudomonadota</taxon>
        <taxon>Alphaproteobacteria</taxon>
        <taxon>Rhodospirillales</taxon>
        <taxon>Rhodospirillaceae</taxon>
        <taxon>Rhodospira</taxon>
    </lineage>
</organism>
<evidence type="ECO:0000313" key="6">
    <source>
        <dbReference type="Proteomes" id="UP000199412"/>
    </source>
</evidence>
<dbReference type="EMBL" id="FNAP01000015">
    <property type="protein sequence ID" value="SDE90522.1"/>
    <property type="molecule type" value="Genomic_DNA"/>
</dbReference>
<dbReference type="InterPro" id="IPR001173">
    <property type="entry name" value="Glyco_trans_2-like"/>
</dbReference>
<dbReference type="PANTHER" id="PTHR43685">
    <property type="entry name" value="GLYCOSYLTRANSFERASE"/>
    <property type="match status" value="1"/>
</dbReference>
<dbReference type="AlphaFoldDB" id="A0A1G7GQW2"/>
<dbReference type="RefSeq" id="WP_176793822.1">
    <property type="nucleotide sequence ID" value="NZ_FNAP01000015.1"/>
</dbReference>
<dbReference type="Pfam" id="PF00535">
    <property type="entry name" value="Glycos_transf_2"/>
    <property type="match status" value="1"/>
</dbReference>
<evidence type="ECO:0000256" key="2">
    <source>
        <dbReference type="ARBA" id="ARBA00022676"/>
    </source>
</evidence>
<comment type="similarity">
    <text evidence="1">Belongs to the glycosyltransferase 2 family.</text>
</comment>
<accession>A0A1G7GQW2</accession>
<keyword evidence="6" id="KW-1185">Reference proteome</keyword>
<reference evidence="5 6" key="1">
    <citation type="submission" date="2016-10" db="EMBL/GenBank/DDBJ databases">
        <authorList>
            <person name="de Groot N.N."/>
        </authorList>
    </citation>
    <scope>NUCLEOTIDE SEQUENCE [LARGE SCALE GENOMIC DNA]</scope>
    <source>
        <strain evidence="5 6">ATCC 700224</strain>
    </source>
</reference>
<feature type="domain" description="Glycosyltransferase 2-like" evidence="4">
    <location>
        <begin position="6"/>
        <end position="167"/>
    </location>
</feature>
<sequence>MTPAASVVMAVHNGEPYLATAIHSILTQSFEDFEFIIVDDGSTDATPAILAEHARLDSRVQVISPERHLGFTPALNVALSSSRSPFIVRQDADDLSHPSRLETQFRAFSENDHLGLVGSSYDVIDVDGNHLKTETLETSDTTLRWLGLFHNPFCHSAVMVRRDLIDRVGGYNEALAFSQDFDLWARIMPYTRVANLEAPLVSWRTHPHAISTRRRVQQQRISDEISARQMAALLKVEKVTLSEVEVLRRLVHGHDDGIIEEHKAAALSLLRRLFSAFEKTLDITDCERSRLVGLGLIFPSTRETLMERVWRKASNHLPLGRKGRFID</sequence>
<dbReference type="InterPro" id="IPR029044">
    <property type="entry name" value="Nucleotide-diphossugar_trans"/>
</dbReference>
<evidence type="ECO:0000256" key="1">
    <source>
        <dbReference type="ARBA" id="ARBA00006739"/>
    </source>
</evidence>
<dbReference type="SUPFAM" id="SSF53448">
    <property type="entry name" value="Nucleotide-diphospho-sugar transferases"/>
    <property type="match status" value="1"/>
</dbReference>
<dbReference type="PANTHER" id="PTHR43685:SF5">
    <property type="entry name" value="GLYCOSYLTRANSFERASE EPSE-RELATED"/>
    <property type="match status" value="1"/>
</dbReference>
<gene>
    <name evidence="5" type="ORF">SAMN05421720_11558</name>
</gene>
<keyword evidence="3 5" id="KW-0808">Transferase</keyword>
<dbReference type="Gene3D" id="3.90.550.10">
    <property type="entry name" value="Spore Coat Polysaccharide Biosynthesis Protein SpsA, Chain A"/>
    <property type="match status" value="1"/>
</dbReference>
<evidence type="ECO:0000256" key="3">
    <source>
        <dbReference type="ARBA" id="ARBA00022679"/>
    </source>
</evidence>
<name>A0A1G7GQW2_9PROT</name>
<evidence type="ECO:0000259" key="4">
    <source>
        <dbReference type="Pfam" id="PF00535"/>
    </source>
</evidence>
<protein>
    <submittedName>
        <fullName evidence="5">Glycosyl transferase family 2</fullName>
    </submittedName>
</protein>
<dbReference type="STRING" id="69960.SAMN05421720_11558"/>
<dbReference type="InterPro" id="IPR050834">
    <property type="entry name" value="Glycosyltransf_2"/>
</dbReference>
<dbReference type="GO" id="GO:0016757">
    <property type="term" value="F:glycosyltransferase activity"/>
    <property type="evidence" value="ECO:0007669"/>
    <property type="project" value="UniProtKB-KW"/>
</dbReference>
<proteinExistence type="inferred from homology"/>
<keyword evidence="2" id="KW-0328">Glycosyltransferase</keyword>
<evidence type="ECO:0000313" key="5">
    <source>
        <dbReference type="EMBL" id="SDE90522.1"/>
    </source>
</evidence>